<protein>
    <submittedName>
        <fullName evidence="2">Uncharacterized protein</fullName>
    </submittedName>
</protein>
<proteinExistence type="predicted"/>
<keyword evidence="3" id="KW-1185">Reference proteome</keyword>
<feature type="region of interest" description="Disordered" evidence="1">
    <location>
        <begin position="46"/>
        <end position="68"/>
    </location>
</feature>
<evidence type="ECO:0000256" key="1">
    <source>
        <dbReference type="SAM" id="MobiDB-lite"/>
    </source>
</evidence>
<dbReference type="AlphaFoldDB" id="A0A8H5BTT4"/>
<organism evidence="2 3">
    <name type="scientific">Ephemerocybe angulata</name>
    <dbReference type="NCBI Taxonomy" id="980116"/>
    <lineage>
        <taxon>Eukaryota</taxon>
        <taxon>Fungi</taxon>
        <taxon>Dikarya</taxon>
        <taxon>Basidiomycota</taxon>
        <taxon>Agaricomycotina</taxon>
        <taxon>Agaricomycetes</taxon>
        <taxon>Agaricomycetidae</taxon>
        <taxon>Agaricales</taxon>
        <taxon>Agaricineae</taxon>
        <taxon>Psathyrellaceae</taxon>
        <taxon>Ephemerocybe</taxon>
    </lineage>
</organism>
<accession>A0A8H5BTT4</accession>
<sequence length="68" mass="7821">MQDVTPNTARLAVAHTLEPIDSVPARSHPVITTRYGWVQGLFPGKTRTRRKREHSGTYATPDYERWKD</sequence>
<comment type="caution">
    <text evidence="2">The sequence shown here is derived from an EMBL/GenBank/DDBJ whole genome shotgun (WGS) entry which is preliminary data.</text>
</comment>
<evidence type="ECO:0000313" key="2">
    <source>
        <dbReference type="EMBL" id="KAF5329193.1"/>
    </source>
</evidence>
<dbReference type="EMBL" id="JAACJK010000121">
    <property type="protein sequence ID" value="KAF5329193.1"/>
    <property type="molecule type" value="Genomic_DNA"/>
</dbReference>
<reference evidence="2 3" key="1">
    <citation type="journal article" date="2020" name="ISME J.">
        <title>Uncovering the hidden diversity of litter-decomposition mechanisms in mushroom-forming fungi.</title>
        <authorList>
            <person name="Floudas D."/>
            <person name="Bentzer J."/>
            <person name="Ahren D."/>
            <person name="Johansson T."/>
            <person name="Persson P."/>
            <person name="Tunlid A."/>
        </authorList>
    </citation>
    <scope>NUCLEOTIDE SEQUENCE [LARGE SCALE GENOMIC DNA]</scope>
    <source>
        <strain evidence="2 3">CBS 175.51</strain>
    </source>
</reference>
<dbReference type="Proteomes" id="UP000541558">
    <property type="component" value="Unassembled WGS sequence"/>
</dbReference>
<evidence type="ECO:0000313" key="3">
    <source>
        <dbReference type="Proteomes" id="UP000541558"/>
    </source>
</evidence>
<name>A0A8H5BTT4_9AGAR</name>
<gene>
    <name evidence="2" type="ORF">D9611_013163</name>
</gene>